<evidence type="ECO:0000256" key="1">
    <source>
        <dbReference type="ARBA" id="ARBA00005466"/>
    </source>
</evidence>
<gene>
    <name evidence="5" type="ORF">FA13DRAFT_1834206</name>
</gene>
<evidence type="ECO:0000256" key="2">
    <source>
        <dbReference type="ARBA" id="ARBA00023002"/>
    </source>
</evidence>
<feature type="signal peptide" evidence="3">
    <location>
        <begin position="1"/>
        <end position="26"/>
    </location>
</feature>
<organism evidence="5 6">
    <name type="scientific">Coprinellus micaceus</name>
    <name type="common">Glistening ink-cap mushroom</name>
    <name type="synonym">Coprinus micaceus</name>
    <dbReference type="NCBI Taxonomy" id="71717"/>
    <lineage>
        <taxon>Eukaryota</taxon>
        <taxon>Fungi</taxon>
        <taxon>Dikarya</taxon>
        <taxon>Basidiomycota</taxon>
        <taxon>Agaricomycotina</taxon>
        <taxon>Agaricomycetes</taxon>
        <taxon>Agaricomycetidae</taxon>
        <taxon>Agaricales</taxon>
        <taxon>Agaricineae</taxon>
        <taxon>Psathyrellaceae</taxon>
        <taxon>Coprinellus</taxon>
    </lineage>
</organism>
<evidence type="ECO:0000259" key="4">
    <source>
        <dbReference type="PROSITE" id="PS51387"/>
    </source>
</evidence>
<feature type="domain" description="FAD-binding PCMH-type" evidence="4">
    <location>
        <begin position="132"/>
        <end position="315"/>
    </location>
</feature>
<dbReference type="InterPro" id="IPR016169">
    <property type="entry name" value="FAD-bd_PCMH_sub2"/>
</dbReference>
<protein>
    <submittedName>
        <fullName evidence="5">FAD binding domain-containing protein</fullName>
    </submittedName>
</protein>
<feature type="chain" id="PRO_5021494209" evidence="3">
    <location>
        <begin position="27"/>
        <end position="582"/>
    </location>
</feature>
<keyword evidence="6" id="KW-1185">Reference proteome</keyword>
<dbReference type="STRING" id="71717.A0A4Y7THJ6"/>
<dbReference type="PROSITE" id="PS51387">
    <property type="entry name" value="FAD_PCMH"/>
    <property type="match status" value="1"/>
</dbReference>
<evidence type="ECO:0000256" key="3">
    <source>
        <dbReference type="SAM" id="SignalP"/>
    </source>
</evidence>
<comment type="caution">
    <text evidence="5">The sequence shown here is derived from an EMBL/GenBank/DDBJ whole genome shotgun (WGS) entry which is preliminary data.</text>
</comment>
<dbReference type="AlphaFoldDB" id="A0A4Y7THJ6"/>
<dbReference type="PANTHER" id="PTHR13878:SF97">
    <property type="entry name" value="ISOAMYL ALCOHOL OXIDASE"/>
    <property type="match status" value="1"/>
</dbReference>
<reference evidence="5 6" key="1">
    <citation type="journal article" date="2019" name="Nat. Ecol. Evol.">
        <title>Megaphylogeny resolves global patterns of mushroom evolution.</title>
        <authorList>
            <person name="Varga T."/>
            <person name="Krizsan K."/>
            <person name="Foldi C."/>
            <person name="Dima B."/>
            <person name="Sanchez-Garcia M."/>
            <person name="Sanchez-Ramirez S."/>
            <person name="Szollosi G.J."/>
            <person name="Szarkandi J.G."/>
            <person name="Papp V."/>
            <person name="Albert L."/>
            <person name="Andreopoulos W."/>
            <person name="Angelini C."/>
            <person name="Antonin V."/>
            <person name="Barry K.W."/>
            <person name="Bougher N.L."/>
            <person name="Buchanan P."/>
            <person name="Buyck B."/>
            <person name="Bense V."/>
            <person name="Catcheside P."/>
            <person name="Chovatia M."/>
            <person name="Cooper J."/>
            <person name="Damon W."/>
            <person name="Desjardin D."/>
            <person name="Finy P."/>
            <person name="Geml J."/>
            <person name="Haridas S."/>
            <person name="Hughes K."/>
            <person name="Justo A."/>
            <person name="Karasinski D."/>
            <person name="Kautmanova I."/>
            <person name="Kiss B."/>
            <person name="Kocsube S."/>
            <person name="Kotiranta H."/>
            <person name="LaButti K.M."/>
            <person name="Lechner B.E."/>
            <person name="Liimatainen K."/>
            <person name="Lipzen A."/>
            <person name="Lukacs Z."/>
            <person name="Mihaltcheva S."/>
            <person name="Morgado L.N."/>
            <person name="Niskanen T."/>
            <person name="Noordeloos M.E."/>
            <person name="Ohm R.A."/>
            <person name="Ortiz-Santana B."/>
            <person name="Ovrebo C."/>
            <person name="Racz N."/>
            <person name="Riley R."/>
            <person name="Savchenko A."/>
            <person name="Shiryaev A."/>
            <person name="Soop K."/>
            <person name="Spirin V."/>
            <person name="Szebenyi C."/>
            <person name="Tomsovsky M."/>
            <person name="Tulloss R.E."/>
            <person name="Uehling J."/>
            <person name="Grigoriev I.V."/>
            <person name="Vagvolgyi C."/>
            <person name="Papp T."/>
            <person name="Martin F.M."/>
            <person name="Miettinen O."/>
            <person name="Hibbett D.S."/>
            <person name="Nagy L.G."/>
        </authorList>
    </citation>
    <scope>NUCLEOTIDE SEQUENCE [LARGE SCALE GENOMIC DNA]</scope>
    <source>
        <strain evidence="5 6">FP101781</strain>
    </source>
</reference>
<dbReference type="InterPro" id="IPR012951">
    <property type="entry name" value="BBE"/>
</dbReference>
<dbReference type="GO" id="GO:0016491">
    <property type="term" value="F:oxidoreductase activity"/>
    <property type="evidence" value="ECO:0007669"/>
    <property type="project" value="UniProtKB-KW"/>
</dbReference>
<dbReference type="InterPro" id="IPR036318">
    <property type="entry name" value="FAD-bd_PCMH-like_sf"/>
</dbReference>
<dbReference type="SUPFAM" id="SSF56176">
    <property type="entry name" value="FAD-binding/transporter-associated domain-like"/>
    <property type="match status" value="1"/>
</dbReference>
<accession>A0A4Y7THJ6</accession>
<dbReference type="Pfam" id="PF01565">
    <property type="entry name" value="FAD_binding_4"/>
    <property type="match status" value="1"/>
</dbReference>
<dbReference type="PANTHER" id="PTHR13878">
    <property type="entry name" value="GULONOLACTONE OXIDASE"/>
    <property type="match status" value="1"/>
</dbReference>
<dbReference type="GO" id="GO:0071949">
    <property type="term" value="F:FAD binding"/>
    <property type="evidence" value="ECO:0007669"/>
    <property type="project" value="InterPro"/>
</dbReference>
<dbReference type="Gene3D" id="3.30.465.10">
    <property type="match status" value="2"/>
</dbReference>
<evidence type="ECO:0000313" key="5">
    <source>
        <dbReference type="EMBL" id="TEB33655.1"/>
    </source>
</evidence>
<comment type="similarity">
    <text evidence="1">Belongs to the oxygen-dependent FAD-linked oxidoreductase family.</text>
</comment>
<proteinExistence type="inferred from homology"/>
<keyword evidence="3" id="KW-0732">Signal</keyword>
<keyword evidence="2" id="KW-0560">Oxidoreductase</keyword>
<dbReference type="EMBL" id="QPFP01000012">
    <property type="protein sequence ID" value="TEB33655.1"/>
    <property type="molecule type" value="Genomic_DNA"/>
</dbReference>
<dbReference type="InterPro" id="IPR050432">
    <property type="entry name" value="FAD-linked_Oxidoreductases_BP"/>
</dbReference>
<dbReference type="Proteomes" id="UP000298030">
    <property type="component" value="Unassembled WGS sequence"/>
</dbReference>
<sequence>MSRLHALQAYVVLTPLLLALLASVSAQTNPFTWSGVRYDCKCTELDSCWPSTSVWSQLNATVGGNLQKVIPDAAVCYNTFEGQNTYNQQRCDEATRNWSGQDWQSDRAVSNHWILWTNNTCMPTTNRNGQCTIGFSPRYVIMAKTPEHIKAGIDFARTNNIRLIIRNTGHDFMGRSTGFSALAINTHSFKTATFHRQWTGPGGYTGSAVTVGAGIQGRELLRLANQQNPKVAIVTGECPTVGFAGGYIQGGGHGPLASYYGMAADQSLQYEVITAAGEYLTVNSESYPDLFWGLRGGGPSTFAAIVSVTVKTFPETPAAGVVMQLNTFDQNLFWRGFAAFHNLSPRWVENGMFVYYELFGGFLNIRPFVGVNMTRTKITEVVQPLFDQLRTLGISYTSTITEYPTFFDLYTALFQDEAAGANSIVGGRVFTKRDINTNGNAIVDAMRNSGTGFIGHIVGPGTGMPTVDNAIHPAWRDAASFSITGVNLPNSFTWSQKEQAQAQLTNQVDGPLRQASPYGAAYVNEGNLEEPNWQEAYWGSNYPRLLELRKKWDGTGVFYARTTPGTESWEVVDYGRRLCRRL</sequence>
<dbReference type="Pfam" id="PF08031">
    <property type="entry name" value="BBE"/>
    <property type="match status" value="1"/>
</dbReference>
<name>A0A4Y7THJ6_COPMI</name>
<dbReference type="InterPro" id="IPR006094">
    <property type="entry name" value="Oxid_FAD_bind_N"/>
</dbReference>
<evidence type="ECO:0000313" key="6">
    <source>
        <dbReference type="Proteomes" id="UP000298030"/>
    </source>
</evidence>
<dbReference type="InterPro" id="IPR016166">
    <property type="entry name" value="FAD-bd_PCMH"/>
</dbReference>
<dbReference type="OrthoDB" id="9983560at2759"/>